<feature type="transmembrane region" description="Helical" evidence="1">
    <location>
        <begin position="74"/>
        <end position="100"/>
    </location>
</feature>
<dbReference type="RefSeq" id="WP_194106975.1">
    <property type="nucleotide sequence ID" value="NZ_JADFFM010000002.1"/>
</dbReference>
<dbReference type="Pfam" id="PF06170">
    <property type="entry name" value="DUF983"/>
    <property type="match status" value="1"/>
</dbReference>
<feature type="transmembrane region" description="Helical" evidence="1">
    <location>
        <begin position="106"/>
        <end position="125"/>
    </location>
</feature>
<dbReference type="EMBL" id="JADFFM010000002">
    <property type="protein sequence ID" value="MBE9667513.1"/>
    <property type="molecule type" value="Genomic_DNA"/>
</dbReference>
<organism evidence="2 3">
    <name type="scientific">Mucilaginibacter boryungensis</name>
    <dbReference type="NCBI Taxonomy" id="768480"/>
    <lineage>
        <taxon>Bacteria</taxon>
        <taxon>Pseudomonadati</taxon>
        <taxon>Bacteroidota</taxon>
        <taxon>Sphingobacteriia</taxon>
        <taxon>Sphingobacteriales</taxon>
        <taxon>Sphingobacteriaceae</taxon>
        <taxon>Mucilaginibacter</taxon>
    </lineage>
</organism>
<keyword evidence="1" id="KW-0472">Membrane</keyword>
<accession>A0ABR9XKK9</accession>
<protein>
    <submittedName>
        <fullName evidence="2">DUF983 domain-containing protein</fullName>
    </submittedName>
</protein>
<keyword evidence="1" id="KW-0812">Transmembrane</keyword>
<keyword evidence="3" id="KW-1185">Reference proteome</keyword>
<dbReference type="InterPro" id="IPR009325">
    <property type="entry name" value="DUF983"/>
</dbReference>
<dbReference type="Proteomes" id="UP000632774">
    <property type="component" value="Unassembled WGS sequence"/>
</dbReference>
<comment type="caution">
    <text evidence="2">The sequence shown here is derived from an EMBL/GenBank/DDBJ whole genome shotgun (WGS) entry which is preliminary data.</text>
</comment>
<keyword evidence="1" id="KW-1133">Transmembrane helix</keyword>
<evidence type="ECO:0000256" key="1">
    <source>
        <dbReference type="SAM" id="Phobius"/>
    </source>
</evidence>
<name>A0ABR9XKK9_9SPHI</name>
<evidence type="ECO:0000313" key="3">
    <source>
        <dbReference type="Proteomes" id="UP000632774"/>
    </source>
</evidence>
<reference evidence="2 3" key="1">
    <citation type="submission" date="2020-10" db="EMBL/GenBank/DDBJ databases">
        <title>Mucilaginibacter mali sp. nov., isolated from rhizosphere soil of apple orchard.</title>
        <authorList>
            <person name="Lee J.-S."/>
            <person name="Kim H.S."/>
            <person name="Kim J.-S."/>
        </authorList>
    </citation>
    <scope>NUCLEOTIDE SEQUENCE [LARGE SCALE GENOMIC DNA]</scope>
    <source>
        <strain evidence="2 3">KCTC 23157</strain>
    </source>
</reference>
<proteinExistence type="predicted"/>
<sequence length="160" mass="18062">MKTIILATTNLNTTSLKPESAAYIPSAFKAALHGKCPKCRTGNMFGSSPFNVFGQKMNEDCPHCNFHFEIEPGFFYVAMFVSYAINVAIMVSFAVATYILTGSENPWWYVVATLLPAVLFSPFTFRYSRVILLYWLTPGIHFDPRRVKKAKVAPDDFRVD</sequence>
<gene>
    <name evidence="2" type="ORF">IRJ18_14160</name>
</gene>
<evidence type="ECO:0000313" key="2">
    <source>
        <dbReference type="EMBL" id="MBE9667513.1"/>
    </source>
</evidence>